<dbReference type="InterPro" id="IPR008183">
    <property type="entry name" value="Aldose_1/G6P_1-epimerase"/>
</dbReference>
<protein>
    <submittedName>
        <fullName evidence="1">Unannotated protein</fullName>
    </submittedName>
</protein>
<dbReference type="GO" id="GO:0004034">
    <property type="term" value="F:aldose 1-epimerase activity"/>
    <property type="evidence" value="ECO:0007669"/>
    <property type="project" value="TreeGrafter"/>
</dbReference>
<accession>A0A6J6C7G5</accession>
<gene>
    <name evidence="1" type="ORF">UFOPK1410_00997</name>
</gene>
<dbReference type="GO" id="GO:0006006">
    <property type="term" value="P:glucose metabolic process"/>
    <property type="evidence" value="ECO:0007669"/>
    <property type="project" value="TreeGrafter"/>
</dbReference>
<dbReference type="InterPro" id="IPR011013">
    <property type="entry name" value="Gal_mutarotase_sf_dom"/>
</dbReference>
<evidence type="ECO:0000313" key="1">
    <source>
        <dbReference type="EMBL" id="CAB4546413.1"/>
    </source>
</evidence>
<reference evidence="1" key="1">
    <citation type="submission" date="2020-05" db="EMBL/GenBank/DDBJ databases">
        <authorList>
            <person name="Chiriac C."/>
            <person name="Salcher M."/>
            <person name="Ghai R."/>
            <person name="Kavagutti S V."/>
        </authorList>
    </citation>
    <scope>NUCLEOTIDE SEQUENCE</scope>
</reference>
<dbReference type="PANTHER" id="PTHR10091:SF0">
    <property type="entry name" value="GALACTOSE MUTAROTASE"/>
    <property type="match status" value="1"/>
</dbReference>
<organism evidence="1">
    <name type="scientific">freshwater metagenome</name>
    <dbReference type="NCBI Taxonomy" id="449393"/>
    <lineage>
        <taxon>unclassified sequences</taxon>
        <taxon>metagenomes</taxon>
        <taxon>ecological metagenomes</taxon>
    </lineage>
</organism>
<dbReference type="AlphaFoldDB" id="A0A6J6C7G5"/>
<dbReference type="Pfam" id="PF01263">
    <property type="entry name" value="Aldose_epim"/>
    <property type="match status" value="1"/>
</dbReference>
<dbReference type="Gene3D" id="2.70.98.10">
    <property type="match status" value="1"/>
</dbReference>
<dbReference type="PANTHER" id="PTHR10091">
    <property type="entry name" value="ALDOSE-1-EPIMERASE"/>
    <property type="match status" value="1"/>
</dbReference>
<dbReference type="GO" id="GO:0030246">
    <property type="term" value="F:carbohydrate binding"/>
    <property type="evidence" value="ECO:0007669"/>
    <property type="project" value="InterPro"/>
</dbReference>
<dbReference type="GO" id="GO:0033499">
    <property type="term" value="P:galactose catabolic process via UDP-galactose, Leloir pathway"/>
    <property type="evidence" value="ECO:0007669"/>
    <property type="project" value="TreeGrafter"/>
</dbReference>
<dbReference type="EMBL" id="CAEZSH010000156">
    <property type="protein sequence ID" value="CAB4546413.1"/>
    <property type="molecule type" value="Genomic_DNA"/>
</dbReference>
<dbReference type="InterPro" id="IPR014718">
    <property type="entry name" value="GH-type_carb-bd"/>
</dbReference>
<proteinExistence type="predicted"/>
<dbReference type="SUPFAM" id="SSF74650">
    <property type="entry name" value="Galactose mutarotase-like"/>
    <property type="match status" value="1"/>
</dbReference>
<name>A0A6J6C7G5_9ZZZZ</name>
<sequence length="279" mass="30351">MREFHLGDIELVEPYDADSHAPLCAGKIMSPWVNRLDHGQWNFGGEVLQNPITLTEQDNANHGLLLDYLYKEVESSPTAVTLEAVIEPTEGYPFHVVTRVTYALVADGLVVTHEAENLAEVAAPYATGAHPYFKFSTVDAADLTVKLNAATRTVVDSRQIPIGEEAAALAGYDLASGVRAGDQHIDEDFTDLARDENGLAHTYVLSADGRGLDIWQDEHFAHVVLFTPSFFPTIDGGRTHAVAVEPSTAAPNAFNSGKNLIWLEPGARFEASWGVRVVI</sequence>